<evidence type="ECO:0000256" key="1">
    <source>
        <dbReference type="ARBA" id="ARBA00022491"/>
    </source>
</evidence>
<dbReference type="GO" id="GO:0000976">
    <property type="term" value="F:transcription cis-regulatory region binding"/>
    <property type="evidence" value="ECO:0007669"/>
    <property type="project" value="TreeGrafter"/>
</dbReference>
<keyword evidence="1" id="KW-0678">Repressor</keyword>
<keyword evidence="4" id="KW-0804">Transcription</keyword>
<evidence type="ECO:0000259" key="6">
    <source>
        <dbReference type="PROSITE" id="PS50977"/>
    </source>
</evidence>
<dbReference type="EMBL" id="JACHDP010000001">
    <property type="protein sequence ID" value="MBB5480121.1"/>
    <property type="molecule type" value="Genomic_DNA"/>
</dbReference>
<feature type="DNA-binding region" description="H-T-H motif" evidence="5">
    <location>
        <begin position="31"/>
        <end position="50"/>
    </location>
</feature>
<dbReference type="PANTHER" id="PTHR30055">
    <property type="entry name" value="HTH-TYPE TRANSCRIPTIONAL REGULATOR RUTR"/>
    <property type="match status" value="1"/>
</dbReference>
<proteinExistence type="predicted"/>
<dbReference type="Gene3D" id="1.10.357.10">
    <property type="entry name" value="Tetracycline Repressor, domain 2"/>
    <property type="match status" value="1"/>
</dbReference>
<sequence>MPKKVDHQERRTLIADALMRVAADQGLEAVSLRHVAAEAGVSAGMVQHYFRTKDEMMAFALSVVRERSQIRVTEAVAQLGVDPSPRLLLRTMIGALLPLDEGTRDDGRVALAFLAYMAVRPDAAPSLREGTRQLTGFIAGILPDGHGEAAAAGLLALMEGLGVYLLGGQYTTEQALGALDAHLDLLFGSAHWHPDTVVHRPG</sequence>
<evidence type="ECO:0000256" key="3">
    <source>
        <dbReference type="ARBA" id="ARBA00023125"/>
    </source>
</evidence>
<keyword evidence="3 5" id="KW-0238">DNA-binding</keyword>
<dbReference type="InterPro" id="IPR001647">
    <property type="entry name" value="HTH_TetR"/>
</dbReference>
<evidence type="ECO:0000256" key="5">
    <source>
        <dbReference type="PROSITE-ProRule" id="PRU00335"/>
    </source>
</evidence>
<dbReference type="InterPro" id="IPR039538">
    <property type="entry name" value="BetI_C"/>
</dbReference>
<comment type="caution">
    <text evidence="7">The sequence shown here is derived from an EMBL/GenBank/DDBJ whole genome shotgun (WGS) entry which is preliminary data.</text>
</comment>
<dbReference type="InterPro" id="IPR009057">
    <property type="entry name" value="Homeodomain-like_sf"/>
</dbReference>
<organism evidence="7 8">
    <name type="scientific">Micromonospora parathelypteridis</name>
    <dbReference type="NCBI Taxonomy" id="1839617"/>
    <lineage>
        <taxon>Bacteria</taxon>
        <taxon>Bacillati</taxon>
        <taxon>Actinomycetota</taxon>
        <taxon>Actinomycetes</taxon>
        <taxon>Micromonosporales</taxon>
        <taxon>Micromonosporaceae</taxon>
        <taxon>Micromonospora</taxon>
    </lineage>
</organism>
<dbReference type="AlphaFoldDB" id="A0A840WAV0"/>
<evidence type="ECO:0000313" key="7">
    <source>
        <dbReference type="EMBL" id="MBB5480121.1"/>
    </source>
</evidence>
<dbReference type="RefSeq" id="WP_184183632.1">
    <property type="nucleotide sequence ID" value="NZ_BMNF01000005.1"/>
</dbReference>
<dbReference type="Proteomes" id="UP000586947">
    <property type="component" value="Unassembled WGS sequence"/>
</dbReference>
<dbReference type="InterPro" id="IPR036271">
    <property type="entry name" value="Tet_transcr_reg_TetR-rel_C_sf"/>
</dbReference>
<evidence type="ECO:0000313" key="8">
    <source>
        <dbReference type="Proteomes" id="UP000586947"/>
    </source>
</evidence>
<dbReference type="GO" id="GO:0003700">
    <property type="term" value="F:DNA-binding transcription factor activity"/>
    <property type="evidence" value="ECO:0007669"/>
    <property type="project" value="TreeGrafter"/>
</dbReference>
<name>A0A840WAV0_9ACTN</name>
<dbReference type="InterPro" id="IPR050109">
    <property type="entry name" value="HTH-type_TetR-like_transc_reg"/>
</dbReference>
<evidence type="ECO:0000256" key="4">
    <source>
        <dbReference type="ARBA" id="ARBA00023163"/>
    </source>
</evidence>
<dbReference type="PRINTS" id="PR00455">
    <property type="entry name" value="HTHTETR"/>
</dbReference>
<dbReference type="Pfam" id="PF13977">
    <property type="entry name" value="TetR_C_6"/>
    <property type="match status" value="1"/>
</dbReference>
<dbReference type="PANTHER" id="PTHR30055:SF231">
    <property type="entry name" value="TRANSCRIPTIONAL REGULATORY PROTEIN (PROBABLY DEOR-FAMILY)-RELATED"/>
    <property type="match status" value="1"/>
</dbReference>
<dbReference type="PROSITE" id="PS50977">
    <property type="entry name" value="HTH_TETR_2"/>
    <property type="match status" value="1"/>
</dbReference>
<feature type="domain" description="HTH tetR-type" evidence="6">
    <location>
        <begin position="8"/>
        <end position="68"/>
    </location>
</feature>
<evidence type="ECO:0000256" key="2">
    <source>
        <dbReference type="ARBA" id="ARBA00023015"/>
    </source>
</evidence>
<dbReference type="SUPFAM" id="SSF46689">
    <property type="entry name" value="Homeodomain-like"/>
    <property type="match status" value="1"/>
</dbReference>
<reference evidence="7 8" key="1">
    <citation type="submission" date="2020-08" db="EMBL/GenBank/DDBJ databases">
        <title>Sequencing the genomes of 1000 actinobacteria strains.</title>
        <authorList>
            <person name="Klenk H.-P."/>
        </authorList>
    </citation>
    <scope>NUCLEOTIDE SEQUENCE [LARGE SCALE GENOMIC DNA]</scope>
    <source>
        <strain evidence="7 8">DSM 103125</strain>
    </source>
</reference>
<dbReference type="Pfam" id="PF00440">
    <property type="entry name" value="TetR_N"/>
    <property type="match status" value="1"/>
</dbReference>
<accession>A0A840WAV0</accession>
<protein>
    <submittedName>
        <fullName evidence="7">AcrR family transcriptional regulator</fullName>
    </submittedName>
</protein>
<dbReference type="SUPFAM" id="SSF48498">
    <property type="entry name" value="Tetracyclin repressor-like, C-terminal domain"/>
    <property type="match status" value="1"/>
</dbReference>
<keyword evidence="8" id="KW-1185">Reference proteome</keyword>
<gene>
    <name evidence="7" type="ORF">HNR20_004626</name>
</gene>
<keyword evidence="2" id="KW-0805">Transcription regulation</keyword>